<comment type="function">
    <text evidence="7">Essential component of the PAM complex, a complex required for the translocation of transit peptide-containing proteins from the inner membrane into the mitochondrial matrix in an ATP-dependent manner. In the complex, it is required to stimulate activity of mtHSP70 (SSC1).</text>
</comment>
<comment type="subunit">
    <text evidence="8">Heterodimer with PAM16. Component of the PAM complex, at least composed of mtHsp70, MGE1, TIM44, PAM16, PAM17 and PAM18.</text>
</comment>
<dbReference type="GO" id="GO:0001671">
    <property type="term" value="F:ATPase activator activity"/>
    <property type="evidence" value="ECO:0007669"/>
    <property type="project" value="EnsemblFungi"/>
</dbReference>
<proteinExistence type="predicted"/>
<reference evidence="10" key="1">
    <citation type="submission" date="2013-12" db="EMBL/GenBank/DDBJ databases">
        <authorList>
            <person name="Genoscope - CEA"/>
        </authorList>
    </citation>
    <scope>NUCLEOTIDE SEQUENCE</scope>
    <source>
        <strain evidence="10">CBS 1993</strain>
    </source>
</reference>
<dbReference type="SMART" id="SM00271">
    <property type="entry name" value="DnaJ"/>
    <property type="match status" value="1"/>
</dbReference>
<dbReference type="PANTHER" id="PTHR12763">
    <property type="match status" value="1"/>
</dbReference>
<dbReference type="OrthoDB" id="240298at2759"/>
<dbReference type="HOGENOM" id="CLU_017633_13_4_1"/>
<keyword evidence="3" id="KW-0813">Transport</keyword>
<dbReference type="FunFam" id="1.10.287.110:FF:000001">
    <property type="entry name" value="Import inner membrane translocase subunit tim14"/>
    <property type="match status" value="1"/>
</dbReference>
<keyword evidence="2" id="KW-0999">Mitochondrion inner membrane</keyword>
<keyword evidence="6" id="KW-0143">Chaperone</keyword>
<keyword evidence="4" id="KW-0496">Mitochondrion</keyword>
<evidence type="ECO:0000256" key="2">
    <source>
        <dbReference type="ARBA" id="ARBA00022792"/>
    </source>
</evidence>
<feature type="domain" description="J" evidence="9">
    <location>
        <begin position="39"/>
        <end position="99"/>
    </location>
</feature>
<dbReference type="STRING" id="1382522.W6MW88"/>
<evidence type="ECO:0000313" key="10">
    <source>
        <dbReference type="EMBL" id="CDK27020.1"/>
    </source>
</evidence>
<reference evidence="10" key="2">
    <citation type="submission" date="2014-02" db="EMBL/GenBank/DDBJ databases">
        <title>Complete DNA sequence of /Kuraishia capsulata/ illustrates novel genomic features among budding yeasts (/Saccharomycotina/).</title>
        <authorList>
            <person name="Morales L."/>
            <person name="Noel B."/>
            <person name="Porcel B."/>
            <person name="Marcet-Houben M."/>
            <person name="Hullo M-F."/>
            <person name="Sacerdot C."/>
            <person name="Tekaia F."/>
            <person name="Leh-Louis V."/>
            <person name="Despons L."/>
            <person name="Khanna V."/>
            <person name="Aury J-M."/>
            <person name="Barbe V."/>
            <person name="Couloux A."/>
            <person name="Labadie K."/>
            <person name="Pelletier E."/>
            <person name="Souciet J-L."/>
            <person name="Boekhout T."/>
            <person name="Gabaldon T."/>
            <person name="Wincker P."/>
            <person name="Dujon B."/>
        </authorList>
    </citation>
    <scope>NUCLEOTIDE SEQUENCE</scope>
    <source>
        <strain evidence="10">CBS 1993</strain>
    </source>
</reference>
<dbReference type="RefSeq" id="XP_022459016.1">
    <property type="nucleotide sequence ID" value="XM_022603297.1"/>
</dbReference>
<dbReference type="EMBL" id="HG793127">
    <property type="protein sequence ID" value="CDK27020.1"/>
    <property type="molecule type" value="Genomic_DNA"/>
</dbReference>
<dbReference type="InterPro" id="IPR036869">
    <property type="entry name" value="J_dom_sf"/>
</dbReference>
<evidence type="ECO:0000256" key="1">
    <source>
        <dbReference type="ARBA" id="ARBA00004273"/>
    </source>
</evidence>
<evidence type="ECO:0000313" key="11">
    <source>
        <dbReference type="Proteomes" id="UP000019384"/>
    </source>
</evidence>
<evidence type="ECO:0000256" key="8">
    <source>
        <dbReference type="ARBA" id="ARBA00062349"/>
    </source>
</evidence>
<dbReference type="AlphaFoldDB" id="W6MW88"/>
<dbReference type="CDD" id="cd06257">
    <property type="entry name" value="DnaJ"/>
    <property type="match status" value="1"/>
</dbReference>
<organism evidence="10 11">
    <name type="scientific">Kuraishia capsulata CBS 1993</name>
    <dbReference type="NCBI Taxonomy" id="1382522"/>
    <lineage>
        <taxon>Eukaryota</taxon>
        <taxon>Fungi</taxon>
        <taxon>Dikarya</taxon>
        <taxon>Ascomycota</taxon>
        <taxon>Saccharomycotina</taxon>
        <taxon>Pichiomycetes</taxon>
        <taxon>Pichiales</taxon>
        <taxon>Pichiaceae</taxon>
        <taxon>Kuraishia</taxon>
    </lineage>
</organism>
<dbReference type="SUPFAM" id="SSF46565">
    <property type="entry name" value="Chaperone J-domain"/>
    <property type="match status" value="1"/>
</dbReference>
<keyword evidence="3" id="KW-0653">Protein transport</keyword>
<name>W6MW88_9ASCO</name>
<dbReference type="GO" id="GO:0030150">
    <property type="term" value="P:protein import into mitochondrial matrix"/>
    <property type="evidence" value="ECO:0007669"/>
    <property type="project" value="EnsemblFungi"/>
</dbReference>
<keyword evidence="5" id="KW-0472">Membrane</keyword>
<evidence type="ECO:0000256" key="6">
    <source>
        <dbReference type="ARBA" id="ARBA00023186"/>
    </source>
</evidence>
<keyword evidence="3" id="KW-0811">Translocation</keyword>
<keyword evidence="11" id="KW-1185">Reference proteome</keyword>
<evidence type="ECO:0000256" key="4">
    <source>
        <dbReference type="ARBA" id="ARBA00023128"/>
    </source>
</evidence>
<dbReference type="GeneID" id="34520404"/>
<dbReference type="PROSITE" id="PS50076">
    <property type="entry name" value="DNAJ_2"/>
    <property type="match status" value="1"/>
</dbReference>
<evidence type="ECO:0000259" key="9">
    <source>
        <dbReference type="PROSITE" id="PS50076"/>
    </source>
</evidence>
<comment type="subcellular location">
    <subcellularLocation>
        <location evidence="1">Mitochondrion inner membrane</location>
    </subcellularLocation>
</comment>
<dbReference type="GO" id="GO:0001405">
    <property type="term" value="C:PAM complex, Tim23 associated import motor"/>
    <property type="evidence" value="ECO:0007669"/>
    <property type="project" value="EnsemblFungi"/>
</dbReference>
<dbReference type="InterPro" id="IPR001623">
    <property type="entry name" value="DnaJ_domain"/>
</dbReference>
<evidence type="ECO:0000256" key="5">
    <source>
        <dbReference type="ARBA" id="ARBA00023136"/>
    </source>
</evidence>
<sequence length="99" mass="11401">MIASLNKIRISHEKSPDPKFNVLFEQFPGGFNSKMTENEALLILGITEDEIMHLDTQLLKKKHRKCMIQNHPDKGGSPYMAMKINQAKEILDASYMVRR</sequence>
<protein>
    <recommendedName>
        <fullName evidence="9">J domain-containing protein</fullName>
    </recommendedName>
</protein>
<dbReference type="Gene3D" id="1.10.287.110">
    <property type="entry name" value="DnaJ domain"/>
    <property type="match status" value="1"/>
</dbReference>
<gene>
    <name evidence="10" type="ORF">KUCA_T00002997001</name>
</gene>
<evidence type="ECO:0000256" key="3">
    <source>
        <dbReference type="ARBA" id="ARBA00023010"/>
    </source>
</evidence>
<dbReference type="Proteomes" id="UP000019384">
    <property type="component" value="Unassembled WGS sequence"/>
</dbReference>
<dbReference type="PANTHER" id="PTHR12763:SF29">
    <property type="entry name" value="MITOCHONDRIAL DNAJ HOMOLOG 2"/>
    <property type="match status" value="1"/>
</dbReference>
<evidence type="ECO:0000256" key="7">
    <source>
        <dbReference type="ARBA" id="ARBA00037395"/>
    </source>
</evidence>
<accession>W6MW88</accession>